<organism evidence="2 3">
    <name type="scientific">Zunongwangia profunda</name>
    <dbReference type="NCBI Taxonomy" id="398743"/>
    <lineage>
        <taxon>Bacteria</taxon>
        <taxon>Pseudomonadati</taxon>
        <taxon>Bacteroidota</taxon>
        <taxon>Flavobacteriia</taxon>
        <taxon>Flavobacteriales</taxon>
        <taxon>Flavobacteriaceae</taxon>
        <taxon>Zunongwangia</taxon>
    </lineage>
</organism>
<sequence>MKKIILFLSIAFSFAACNIDDDGPGISYTYVEILDATLPAYFIVDEEYEIDITYDIGSDCNTFSSFEYNGRPHQEHDSIFEFYVNAIVSYDPNNVANCTDTGLIKTTNWTENFKLNSDQYEVIRFNFLSGTNTDHTAKYLTRDILVGEPEDTPEETTE</sequence>
<dbReference type="AlphaFoldDB" id="A0A3D5J6Y4"/>
<gene>
    <name evidence="2" type="ORF">DGQ38_18950</name>
</gene>
<feature type="chain" id="PRO_5017677220" description="Lipoprotein" evidence="1">
    <location>
        <begin position="19"/>
        <end position="158"/>
    </location>
</feature>
<dbReference type="RefSeq" id="WP_013069600.1">
    <property type="nucleotide sequence ID" value="NZ_CAJXAW010000003.1"/>
</dbReference>
<evidence type="ECO:0000313" key="3">
    <source>
        <dbReference type="Proteomes" id="UP000264330"/>
    </source>
</evidence>
<name>A0A3D5J6Y4_9FLAO</name>
<dbReference type="Proteomes" id="UP000264330">
    <property type="component" value="Unassembled WGS sequence"/>
</dbReference>
<reference evidence="2 3" key="1">
    <citation type="journal article" date="2018" name="Nat. Biotechnol.">
        <title>A standardized bacterial taxonomy based on genome phylogeny substantially revises the tree of life.</title>
        <authorList>
            <person name="Parks D.H."/>
            <person name="Chuvochina M."/>
            <person name="Waite D.W."/>
            <person name="Rinke C."/>
            <person name="Skarshewski A."/>
            <person name="Chaumeil P.A."/>
            <person name="Hugenholtz P."/>
        </authorList>
    </citation>
    <scope>NUCLEOTIDE SEQUENCE [LARGE SCALE GENOMIC DNA]</scope>
    <source>
        <strain evidence="2">UBA9359</strain>
    </source>
</reference>
<dbReference type="EMBL" id="DPMF01000432">
    <property type="protein sequence ID" value="HCV83120.1"/>
    <property type="molecule type" value="Genomic_DNA"/>
</dbReference>
<evidence type="ECO:0008006" key="4">
    <source>
        <dbReference type="Google" id="ProtNLM"/>
    </source>
</evidence>
<comment type="caution">
    <text evidence="2">The sequence shown here is derived from an EMBL/GenBank/DDBJ whole genome shotgun (WGS) entry which is preliminary data.</text>
</comment>
<protein>
    <recommendedName>
        <fullName evidence="4">Lipoprotein</fullName>
    </recommendedName>
</protein>
<proteinExistence type="predicted"/>
<keyword evidence="1" id="KW-0732">Signal</keyword>
<feature type="signal peptide" evidence="1">
    <location>
        <begin position="1"/>
        <end position="18"/>
    </location>
</feature>
<evidence type="ECO:0000256" key="1">
    <source>
        <dbReference type="SAM" id="SignalP"/>
    </source>
</evidence>
<accession>A0A3D5J6Y4</accession>
<evidence type="ECO:0000313" key="2">
    <source>
        <dbReference type="EMBL" id="HCV83120.1"/>
    </source>
</evidence>
<dbReference type="PROSITE" id="PS51257">
    <property type="entry name" value="PROKAR_LIPOPROTEIN"/>
    <property type="match status" value="1"/>
</dbReference>